<keyword evidence="3" id="KW-1185">Reference proteome</keyword>
<evidence type="ECO:0000313" key="2">
    <source>
        <dbReference type="EMBL" id="TPG52743.1"/>
    </source>
</evidence>
<evidence type="ECO:0000256" key="1">
    <source>
        <dbReference type="SAM" id="SignalP"/>
    </source>
</evidence>
<name>A0A502FUT4_9SPHN</name>
<accession>A0A502FUT4</accession>
<feature type="signal peptide" evidence="1">
    <location>
        <begin position="1"/>
        <end position="23"/>
    </location>
</feature>
<organism evidence="2 3">
    <name type="scientific">Sphingomonas glacialis</name>
    <dbReference type="NCBI Taxonomy" id="658225"/>
    <lineage>
        <taxon>Bacteria</taxon>
        <taxon>Pseudomonadati</taxon>
        <taxon>Pseudomonadota</taxon>
        <taxon>Alphaproteobacteria</taxon>
        <taxon>Sphingomonadales</taxon>
        <taxon>Sphingomonadaceae</taxon>
        <taxon>Sphingomonas</taxon>
    </lineage>
</organism>
<gene>
    <name evidence="2" type="ORF">EAH76_12770</name>
</gene>
<comment type="caution">
    <text evidence="2">The sequence shown here is derived from an EMBL/GenBank/DDBJ whole genome shotgun (WGS) entry which is preliminary data.</text>
</comment>
<sequence>MRRLACVSGAGAAVLLALPGALATSELSVDLVNLRSHKGSVRICLTADPDNFPACIDDAQAVTRSIPATAASLSFEGLPHGDYAVAVIHDENNNRKLDTFAGIPREGFGFSRNPAVSFGPPRFAAARFTLTSDADRQQIKMRYLL</sequence>
<dbReference type="RefSeq" id="WP_140850661.1">
    <property type="nucleotide sequence ID" value="NZ_RCZC01000003.1"/>
</dbReference>
<evidence type="ECO:0000313" key="3">
    <source>
        <dbReference type="Proteomes" id="UP000319931"/>
    </source>
</evidence>
<dbReference type="AlphaFoldDB" id="A0A502FUT4"/>
<keyword evidence="1" id="KW-0732">Signal</keyword>
<proteinExistence type="predicted"/>
<dbReference type="Pfam" id="PF09912">
    <property type="entry name" value="DUF2141"/>
    <property type="match status" value="1"/>
</dbReference>
<dbReference type="InterPro" id="IPR018673">
    <property type="entry name" value="DUF2141"/>
</dbReference>
<dbReference type="OrthoDB" id="9788332at2"/>
<protein>
    <submittedName>
        <fullName evidence="2">DUF2141 domain-containing protein</fullName>
    </submittedName>
</protein>
<feature type="chain" id="PRO_5021415404" evidence="1">
    <location>
        <begin position="24"/>
        <end position="145"/>
    </location>
</feature>
<reference evidence="2 3" key="1">
    <citation type="journal article" date="2019" name="Environ. Microbiol.">
        <title>Species interactions and distinct microbial communities in high Arctic permafrost affected cryosols are associated with the CH4 and CO2 gas fluxes.</title>
        <authorList>
            <person name="Altshuler I."/>
            <person name="Hamel J."/>
            <person name="Turney S."/>
            <person name="Magnuson E."/>
            <person name="Levesque R."/>
            <person name="Greer C."/>
            <person name="Whyte L.G."/>
        </authorList>
    </citation>
    <scope>NUCLEOTIDE SEQUENCE [LARGE SCALE GENOMIC DNA]</scope>
    <source>
        <strain evidence="2 3">E6.1</strain>
    </source>
</reference>
<dbReference type="Proteomes" id="UP000319931">
    <property type="component" value="Unassembled WGS sequence"/>
</dbReference>
<dbReference type="EMBL" id="RCZC01000003">
    <property type="protein sequence ID" value="TPG52743.1"/>
    <property type="molecule type" value="Genomic_DNA"/>
</dbReference>